<reference evidence="1 2" key="1">
    <citation type="submission" date="2015-04" db="EMBL/GenBank/DDBJ databases">
        <authorList>
            <person name="Syromyatnikov M.Y."/>
            <person name="Popov V.N."/>
        </authorList>
    </citation>
    <scope>NUCLEOTIDE SEQUENCE [LARGE SCALE GENOMIC DNA]</scope>
</reference>
<keyword evidence="2" id="KW-1185">Reference proteome</keyword>
<sequence length="88" mass="10381">MKAFIETLTIRHIKCQGKLINDSFDYNRLMVGSGSNNVPIKLLHDFHMILKRHHYGKVSNVYFENRFQFIANFMSASERIKSAFMLRN</sequence>
<accession>A0A1J1IH61</accession>
<evidence type="ECO:0000313" key="2">
    <source>
        <dbReference type="Proteomes" id="UP000183832"/>
    </source>
</evidence>
<dbReference type="Proteomes" id="UP000183832">
    <property type="component" value="Unassembled WGS sequence"/>
</dbReference>
<evidence type="ECO:0000313" key="1">
    <source>
        <dbReference type="EMBL" id="CRK98374.1"/>
    </source>
</evidence>
<dbReference type="EMBL" id="CVRI01000047">
    <property type="protein sequence ID" value="CRK98374.1"/>
    <property type="molecule type" value="Genomic_DNA"/>
</dbReference>
<name>A0A1J1IH61_9DIPT</name>
<dbReference type="AlphaFoldDB" id="A0A1J1IH61"/>
<protein>
    <submittedName>
        <fullName evidence="1">CLUMA_CG011733, isoform A</fullName>
    </submittedName>
</protein>
<organism evidence="1 2">
    <name type="scientific">Clunio marinus</name>
    <dbReference type="NCBI Taxonomy" id="568069"/>
    <lineage>
        <taxon>Eukaryota</taxon>
        <taxon>Metazoa</taxon>
        <taxon>Ecdysozoa</taxon>
        <taxon>Arthropoda</taxon>
        <taxon>Hexapoda</taxon>
        <taxon>Insecta</taxon>
        <taxon>Pterygota</taxon>
        <taxon>Neoptera</taxon>
        <taxon>Endopterygota</taxon>
        <taxon>Diptera</taxon>
        <taxon>Nematocera</taxon>
        <taxon>Chironomoidea</taxon>
        <taxon>Chironomidae</taxon>
        <taxon>Clunio</taxon>
    </lineage>
</organism>
<gene>
    <name evidence="1" type="ORF">CLUMA_CG011733</name>
</gene>
<proteinExistence type="predicted"/>